<evidence type="ECO:0000256" key="2">
    <source>
        <dbReference type="ARBA" id="ARBA00022472"/>
    </source>
</evidence>
<evidence type="ECO:0000256" key="4">
    <source>
        <dbReference type="SAM" id="SignalP"/>
    </source>
</evidence>
<reference evidence="5" key="1">
    <citation type="submission" date="2021-01" db="UniProtKB">
        <authorList>
            <consortium name="EnsemblPlants"/>
        </authorList>
    </citation>
    <scope>IDENTIFICATION</scope>
</reference>
<keyword evidence="2" id="KW-0806">Transcription termination</keyword>
<comment type="similarity">
    <text evidence="1">Belongs to the mTERF family.</text>
</comment>
<name>A0A7N0UP99_KALFE</name>
<dbReference type="GO" id="GO:0006353">
    <property type="term" value="P:DNA-templated transcription termination"/>
    <property type="evidence" value="ECO:0007669"/>
    <property type="project" value="UniProtKB-KW"/>
</dbReference>
<proteinExistence type="inferred from homology"/>
<dbReference type="SMART" id="SM00733">
    <property type="entry name" value="Mterf"/>
    <property type="match status" value="5"/>
</dbReference>
<dbReference type="PANTHER" id="PTHR13068:SF113">
    <property type="entry name" value="TRANSCRIPTION TERMINATION FACTOR MTEF18, MITOCHONDRIAL"/>
    <property type="match status" value="1"/>
</dbReference>
<keyword evidence="2" id="KW-0805">Transcription regulation</keyword>
<dbReference type="EnsemblPlants" id="Kaladp0079s0025.1.v1.1">
    <property type="protein sequence ID" value="Kaladp0079s0025.1.v1.1.CDS.1"/>
    <property type="gene ID" value="Kaladp0079s0025.v1.1"/>
</dbReference>
<dbReference type="PANTHER" id="PTHR13068">
    <property type="entry name" value="CGI-12 PROTEIN-RELATED"/>
    <property type="match status" value="1"/>
</dbReference>
<dbReference type="Gene3D" id="1.25.70.10">
    <property type="entry name" value="Transcription termination factor 3, mitochondrial"/>
    <property type="match status" value="2"/>
</dbReference>
<evidence type="ECO:0000256" key="3">
    <source>
        <dbReference type="ARBA" id="ARBA00022946"/>
    </source>
</evidence>
<evidence type="ECO:0000256" key="1">
    <source>
        <dbReference type="ARBA" id="ARBA00007692"/>
    </source>
</evidence>
<dbReference type="AlphaFoldDB" id="A0A7N0UP99"/>
<dbReference type="InterPro" id="IPR038538">
    <property type="entry name" value="MTERF_sf"/>
</dbReference>
<dbReference type="Proteomes" id="UP000594263">
    <property type="component" value="Unplaced"/>
</dbReference>
<dbReference type="Gramene" id="Kaladp0079s0025.1.v1.1">
    <property type="protein sequence ID" value="Kaladp0079s0025.1.v1.1.CDS.1"/>
    <property type="gene ID" value="Kaladp0079s0025.v1.1"/>
</dbReference>
<keyword evidence="3" id="KW-0809">Transit peptide</keyword>
<evidence type="ECO:0000313" key="5">
    <source>
        <dbReference type="EnsemblPlants" id="Kaladp0079s0025.1.v1.1.CDS.1"/>
    </source>
</evidence>
<sequence>MPFAFPRCILLLSFRHLTTLPKLLQGTPPNVPAKSRQRILSKAQEALTDYLHTTRSLPFVYAEQIARNSTHSLSGIISRIDSTPSTFSGKFSKFLRYDPINELEFFYESIGIDPADLKSFLPSNKFFISEEGDVFEAACALFKFGFPWKRLGKLYKDEVRVFRMNPGELSARLLHLKSCGFDAATVIGICCVFPQVLCGGCASGDVDLLLDDLKRVILSFDLASFPERNHETWTEVCRKIKLFYDMGCKKGKVGKPMSKCTSIFMDYPEEVLARKMEYFTRLGVGRRNVGMLILDYPETLGFDSSTSDFSVVGFLRHFGMSDRELKSITQMYPYVVGRNKIANLPHVMRALDLHSWLFDQLKRGRYNILCSYAMNDPEEDIDELYKDGLEKIRFARLPVHTMTKLNFIHGIGFGENNLTMKLLPSLHGTGASLQDRFDCFVELGADFSMLCRIISRTPKILNQKPDVIIDKVDFLFNEIGLSISSLYQFPAYMNFDLDNRIKPRYRFHVWLAEKGVSTKVFSLANIVASSEKTFVARSSRIHPAAPKHYLECFFPFR</sequence>
<evidence type="ECO:0008006" key="7">
    <source>
        <dbReference type="Google" id="ProtNLM"/>
    </source>
</evidence>
<accession>A0A7N0UP99</accession>
<keyword evidence="2" id="KW-0804">Transcription</keyword>
<keyword evidence="6" id="KW-1185">Reference proteome</keyword>
<protein>
    <recommendedName>
        <fullName evidence="7">Mitochondrial transcription termination factor</fullName>
    </recommendedName>
</protein>
<evidence type="ECO:0000313" key="6">
    <source>
        <dbReference type="Proteomes" id="UP000594263"/>
    </source>
</evidence>
<keyword evidence="4" id="KW-0732">Signal</keyword>
<dbReference type="Pfam" id="PF02536">
    <property type="entry name" value="mTERF"/>
    <property type="match status" value="2"/>
</dbReference>
<dbReference type="OMA" id="APKILNQ"/>
<feature type="signal peptide" evidence="4">
    <location>
        <begin position="1"/>
        <end position="26"/>
    </location>
</feature>
<organism evidence="5 6">
    <name type="scientific">Kalanchoe fedtschenkoi</name>
    <name type="common">Lavender scallops</name>
    <name type="synonym">South American air plant</name>
    <dbReference type="NCBI Taxonomy" id="63787"/>
    <lineage>
        <taxon>Eukaryota</taxon>
        <taxon>Viridiplantae</taxon>
        <taxon>Streptophyta</taxon>
        <taxon>Embryophyta</taxon>
        <taxon>Tracheophyta</taxon>
        <taxon>Spermatophyta</taxon>
        <taxon>Magnoliopsida</taxon>
        <taxon>eudicotyledons</taxon>
        <taxon>Gunneridae</taxon>
        <taxon>Pentapetalae</taxon>
        <taxon>Saxifragales</taxon>
        <taxon>Crassulaceae</taxon>
        <taxon>Kalanchoe</taxon>
    </lineage>
</organism>
<dbReference type="GO" id="GO:0003676">
    <property type="term" value="F:nucleic acid binding"/>
    <property type="evidence" value="ECO:0007669"/>
    <property type="project" value="InterPro"/>
</dbReference>
<dbReference type="InterPro" id="IPR003690">
    <property type="entry name" value="MTERF"/>
</dbReference>
<feature type="chain" id="PRO_5029657184" description="Mitochondrial transcription termination factor" evidence="4">
    <location>
        <begin position="27"/>
        <end position="557"/>
    </location>
</feature>